<gene>
    <name evidence="1" type="ORF">LSALG_LOCUS30406</name>
</gene>
<reference evidence="1" key="1">
    <citation type="submission" date="2023-04" db="EMBL/GenBank/DDBJ databases">
        <authorList>
            <person name="Vijverberg K."/>
            <person name="Xiong W."/>
            <person name="Schranz E."/>
        </authorList>
    </citation>
    <scope>NUCLEOTIDE SEQUENCE</scope>
</reference>
<keyword evidence="2" id="KW-1185">Reference proteome</keyword>
<dbReference type="AlphaFoldDB" id="A0AA35ZFD0"/>
<dbReference type="EMBL" id="OX465082">
    <property type="protein sequence ID" value="CAI9291256.1"/>
    <property type="molecule type" value="Genomic_DNA"/>
</dbReference>
<organism evidence="1 2">
    <name type="scientific">Lactuca saligna</name>
    <name type="common">Willowleaf lettuce</name>
    <dbReference type="NCBI Taxonomy" id="75948"/>
    <lineage>
        <taxon>Eukaryota</taxon>
        <taxon>Viridiplantae</taxon>
        <taxon>Streptophyta</taxon>
        <taxon>Embryophyta</taxon>
        <taxon>Tracheophyta</taxon>
        <taxon>Spermatophyta</taxon>
        <taxon>Magnoliopsida</taxon>
        <taxon>eudicotyledons</taxon>
        <taxon>Gunneridae</taxon>
        <taxon>Pentapetalae</taxon>
        <taxon>asterids</taxon>
        <taxon>campanulids</taxon>
        <taxon>Asterales</taxon>
        <taxon>Asteraceae</taxon>
        <taxon>Cichorioideae</taxon>
        <taxon>Cichorieae</taxon>
        <taxon>Lactucinae</taxon>
        <taxon>Lactuca</taxon>
    </lineage>
</organism>
<proteinExistence type="predicted"/>
<sequence>MIKGPYAPNSTINIQSTNVAFSDEIPTSLQTQESKTLSASSRAALFDMHYVISQTLSTLNKKYLTGVISKCIHHKTRSLDQLNLFEQRILYSIVYNKKLEFAQLFLDQMVNCITGNKKPLNVPYPHWLGLILSRK</sequence>
<evidence type="ECO:0000313" key="1">
    <source>
        <dbReference type="EMBL" id="CAI9291256.1"/>
    </source>
</evidence>
<accession>A0AA35ZFD0</accession>
<protein>
    <submittedName>
        <fullName evidence="1">Uncharacterized protein</fullName>
    </submittedName>
</protein>
<evidence type="ECO:0000313" key="2">
    <source>
        <dbReference type="Proteomes" id="UP001177003"/>
    </source>
</evidence>
<dbReference type="Proteomes" id="UP001177003">
    <property type="component" value="Chromosome 6"/>
</dbReference>
<name>A0AA35ZFD0_LACSI</name>